<dbReference type="Proteomes" id="UP000821865">
    <property type="component" value="Chromosome 8"/>
</dbReference>
<organism evidence="1 2">
    <name type="scientific">Dermacentor silvarum</name>
    <name type="common">Tick</name>
    <dbReference type="NCBI Taxonomy" id="543639"/>
    <lineage>
        <taxon>Eukaryota</taxon>
        <taxon>Metazoa</taxon>
        <taxon>Ecdysozoa</taxon>
        <taxon>Arthropoda</taxon>
        <taxon>Chelicerata</taxon>
        <taxon>Arachnida</taxon>
        <taxon>Acari</taxon>
        <taxon>Parasitiformes</taxon>
        <taxon>Ixodida</taxon>
        <taxon>Ixodoidea</taxon>
        <taxon>Ixodidae</taxon>
        <taxon>Rhipicephalinae</taxon>
        <taxon>Dermacentor</taxon>
    </lineage>
</organism>
<dbReference type="EMBL" id="CM023477">
    <property type="protein sequence ID" value="KAH7937111.1"/>
    <property type="molecule type" value="Genomic_DNA"/>
</dbReference>
<evidence type="ECO:0000313" key="2">
    <source>
        <dbReference type="Proteomes" id="UP000821865"/>
    </source>
</evidence>
<name>A0ACB8C864_DERSI</name>
<accession>A0ACB8C864</accession>
<proteinExistence type="predicted"/>
<keyword evidence="2" id="KW-1185">Reference proteome</keyword>
<evidence type="ECO:0000313" key="1">
    <source>
        <dbReference type="EMBL" id="KAH7937111.1"/>
    </source>
</evidence>
<protein>
    <submittedName>
        <fullName evidence="1">Uncharacterized protein</fullName>
    </submittedName>
</protein>
<gene>
    <name evidence="1" type="ORF">HPB49_007932</name>
</gene>
<comment type="caution">
    <text evidence="1">The sequence shown here is derived from an EMBL/GenBank/DDBJ whole genome shotgun (WGS) entry which is preliminary data.</text>
</comment>
<reference evidence="1" key="1">
    <citation type="submission" date="2020-05" db="EMBL/GenBank/DDBJ databases">
        <title>Large-scale comparative analyses of tick genomes elucidate their genetic diversity and vector capacities.</title>
        <authorList>
            <person name="Jia N."/>
            <person name="Wang J."/>
            <person name="Shi W."/>
            <person name="Du L."/>
            <person name="Sun Y."/>
            <person name="Zhan W."/>
            <person name="Jiang J."/>
            <person name="Wang Q."/>
            <person name="Zhang B."/>
            <person name="Ji P."/>
            <person name="Sakyi L.B."/>
            <person name="Cui X."/>
            <person name="Yuan T."/>
            <person name="Jiang B."/>
            <person name="Yang W."/>
            <person name="Lam T.T.-Y."/>
            <person name="Chang Q."/>
            <person name="Ding S."/>
            <person name="Wang X."/>
            <person name="Zhu J."/>
            <person name="Ruan X."/>
            <person name="Zhao L."/>
            <person name="Wei J."/>
            <person name="Que T."/>
            <person name="Du C."/>
            <person name="Cheng J."/>
            <person name="Dai P."/>
            <person name="Han X."/>
            <person name="Huang E."/>
            <person name="Gao Y."/>
            <person name="Liu J."/>
            <person name="Shao H."/>
            <person name="Ye R."/>
            <person name="Li L."/>
            <person name="Wei W."/>
            <person name="Wang X."/>
            <person name="Wang C."/>
            <person name="Yang T."/>
            <person name="Huo Q."/>
            <person name="Li W."/>
            <person name="Guo W."/>
            <person name="Chen H."/>
            <person name="Zhou L."/>
            <person name="Ni X."/>
            <person name="Tian J."/>
            <person name="Zhou Y."/>
            <person name="Sheng Y."/>
            <person name="Liu T."/>
            <person name="Pan Y."/>
            <person name="Xia L."/>
            <person name="Li J."/>
            <person name="Zhao F."/>
            <person name="Cao W."/>
        </authorList>
    </citation>
    <scope>NUCLEOTIDE SEQUENCE</scope>
    <source>
        <strain evidence="1">Dsil-2018</strain>
    </source>
</reference>
<sequence length="937" mass="102694">MLTPRVLPDIEALETRATIRRPLQPAQDAKEAALLAASHVTLVPVPEEQSSAAGRATQQATADEPTAASTRVSLTRISGHPSKQAPPNPPEDLKAETEVLGVAADASSSTPAAPNPPDAGGCAPEEAAPPACAAAAHASSAAGALATVLSDPPAKGVLGAGVTCTQDTGLASDVQAVTSPAVPPPTGTMSLRKRLKASSILSPISLRFASFDWPPWWGSRFLLFFVTNLASSVPGDAKSPKEVLSGTVQFFTRRHAIISIVVGATLFLAVTGFLLIRASTTPRSKEDLCITDDCLLHARLLMQAVEPSINACDDFRAHVCSKWSPQKQHQRFKDFDGSAMEDMVYSWFSSMSQTLQKGSQVFRVGKKPLAMLESCMSNSSMYGSEIRLLQTFMTDYLELSWPKPPGDNVDALRMLITLAYFFQAPFWFTVRPSMARRRAGEGRWSIVLTPAPLIDQYFRQYRVVKGSGPSAYVKYWMDFYGAFSSDSAVASEERAIQAEQLEGKILKALSDAVAALPKHAAVLPIGQLETYTPTVSSSRWLMHLQSTVYDMQSTVEVSLTKRDVALITDRAFFVTVGEIFKNYTNKQILEYLGWQFVQHYAPVADSRFLISMYGDNNTATSLRTAFCSYHVEVPYKALILSLHFRSQITESVRQIIDAGYERLVSTAVRLINESSWLDSESSAVAAEKLTSATLRLWPPAAFMESENLARTFSPFPHTERAFGVYWLASILNMVNLNRTPEYEEVLDMPLNYALPYFDYDYVENAVGVAIGAVNIPLLYSRGTKAMFYGGFGFSAALQLAKALDKEGIQWHPEGRPVKSILSASSQEAFQDRYSCLTRATAGSETLFPEIPALEIAYAAFLDDVGDPESATHISKKLNELKVFFMTICHMTCTRSGIIEPFSADCNKLARHSSAFAKAFRCPVGSKMNPRNKCTFFY</sequence>